<reference evidence="6" key="1">
    <citation type="journal article" date="2019" name="Int. J. Syst. Evol. Microbiol.">
        <title>The Global Catalogue of Microorganisms (GCM) 10K type strain sequencing project: providing services to taxonomists for standard genome sequencing and annotation.</title>
        <authorList>
            <consortium name="The Broad Institute Genomics Platform"/>
            <consortium name="The Broad Institute Genome Sequencing Center for Infectious Disease"/>
            <person name="Wu L."/>
            <person name="Ma J."/>
        </authorList>
    </citation>
    <scope>NUCLEOTIDE SEQUENCE [LARGE SCALE GENOMIC DNA]</scope>
    <source>
        <strain evidence="6">JCM 19635</strain>
    </source>
</reference>
<dbReference type="InterPro" id="IPR012910">
    <property type="entry name" value="Plug_dom"/>
</dbReference>
<evidence type="ECO:0000259" key="4">
    <source>
        <dbReference type="Pfam" id="PF07715"/>
    </source>
</evidence>
<feature type="signal peptide" evidence="3">
    <location>
        <begin position="1"/>
        <end position="21"/>
    </location>
</feature>
<dbReference type="SUPFAM" id="SSF56935">
    <property type="entry name" value="Porins"/>
    <property type="match status" value="1"/>
</dbReference>
<gene>
    <name evidence="5" type="ORF">ACFQT0_11250</name>
</gene>
<keyword evidence="6" id="KW-1185">Reference proteome</keyword>
<evidence type="ECO:0000256" key="2">
    <source>
        <dbReference type="PROSITE-ProRule" id="PRU01360"/>
    </source>
</evidence>
<organism evidence="5 6">
    <name type="scientific">Hymenobacter humi</name>
    <dbReference type="NCBI Taxonomy" id="1411620"/>
    <lineage>
        <taxon>Bacteria</taxon>
        <taxon>Pseudomonadati</taxon>
        <taxon>Bacteroidota</taxon>
        <taxon>Cytophagia</taxon>
        <taxon>Cytophagales</taxon>
        <taxon>Hymenobacteraceae</taxon>
        <taxon>Hymenobacter</taxon>
    </lineage>
</organism>
<dbReference type="InterPro" id="IPR008969">
    <property type="entry name" value="CarboxyPept-like_regulatory"/>
</dbReference>
<feature type="domain" description="TonB-dependent receptor plug" evidence="4">
    <location>
        <begin position="120"/>
        <end position="226"/>
    </location>
</feature>
<comment type="similarity">
    <text evidence="2">Belongs to the TonB-dependent receptor family.</text>
</comment>
<dbReference type="Gene3D" id="2.170.130.10">
    <property type="entry name" value="TonB-dependent receptor, plug domain"/>
    <property type="match status" value="1"/>
</dbReference>
<dbReference type="PANTHER" id="PTHR30069">
    <property type="entry name" value="TONB-DEPENDENT OUTER MEMBRANE RECEPTOR"/>
    <property type="match status" value="1"/>
</dbReference>
<dbReference type="PANTHER" id="PTHR30069:SF29">
    <property type="entry name" value="HEMOGLOBIN AND HEMOGLOBIN-HAPTOGLOBIN-BINDING PROTEIN 1-RELATED"/>
    <property type="match status" value="1"/>
</dbReference>
<dbReference type="NCBIfam" id="TIGR04057">
    <property type="entry name" value="SusC_RagA_signa"/>
    <property type="match status" value="1"/>
</dbReference>
<proteinExistence type="inferred from homology"/>
<name>A0ABW2U604_9BACT</name>
<evidence type="ECO:0000313" key="6">
    <source>
        <dbReference type="Proteomes" id="UP001596513"/>
    </source>
</evidence>
<dbReference type="Pfam" id="PF13715">
    <property type="entry name" value="CarbopepD_reg_2"/>
    <property type="match status" value="1"/>
</dbReference>
<keyword evidence="2" id="KW-0812">Transmembrane</keyword>
<dbReference type="InterPro" id="IPR039426">
    <property type="entry name" value="TonB-dep_rcpt-like"/>
</dbReference>
<dbReference type="InterPro" id="IPR023997">
    <property type="entry name" value="TonB-dep_OMP_SusC/RagA_CS"/>
</dbReference>
<keyword evidence="2" id="KW-0472">Membrane</keyword>
<dbReference type="RefSeq" id="WP_380202791.1">
    <property type="nucleotide sequence ID" value="NZ_JBHTEK010000001.1"/>
</dbReference>
<keyword evidence="2" id="KW-0813">Transport</keyword>
<dbReference type="PROSITE" id="PS52016">
    <property type="entry name" value="TONB_DEPENDENT_REC_3"/>
    <property type="match status" value="1"/>
</dbReference>
<comment type="caution">
    <text evidence="5">The sequence shown here is derived from an EMBL/GenBank/DDBJ whole genome shotgun (WGS) entry which is preliminary data.</text>
</comment>
<protein>
    <submittedName>
        <fullName evidence="5">Carboxypeptidase-like regulatory domain-containing protein</fullName>
    </submittedName>
</protein>
<dbReference type="EMBL" id="JBHTEK010000001">
    <property type="protein sequence ID" value="MFC7667900.1"/>
    <property type="molecule type" value="Genomic_DNA"/>
</dbReference>
<sequence length="327" mass="34406">MKKLLCMVMLLMTGLLQQVYAQDRSISGRVTDRSTGQGLPGATVLVKGTTVGASTNADGSFTLSVPTSATTLSFSSIGFSTVEQPISADATYNVALAADAKELGEVVVTGALGIQRQSQQVGYATATLDTKEITQARTTNVTNGLAGKVSGLQIQTLNSGVNPSVRVTLRGTRSLTGNNEALIVIDGIISTNDVLVALNPDDIAAISVLKGANAAALYGSQASNGALIITTKKGGTTPQVTFSHTSQAGVGFVPAQVPDRVWPRCQHLHQHPAQVHGRQHARPELRHPVPGLRKPAVWPPFRRFHALFRRASGRRFGTDARVQSPSG</sequence>
<dbReference type="InterPro" id="IPR037066">
    <property type="entry name" value="Plug_dom_sf"/>
</dbReference>
<evidence type="ECO:0000256" key="1">
    <source>
        <dbReference type="ARBA" id="ARBA00022729"/>
    </source>
</evidence>
<comment type="subcellular location">
    <subcellularLocation>
        <location evidence="2">Cell outer membrane</location>
        <topology evidence="2">Multi-pass membrane protein</topology>
    </subcellularLocation>
</comment>
<accession>A0ABW2U604</accession>
<evidence type="ECO:0000256" key="3">
    <source>
        <dbReference type="SAM" id="SignalP"/>
    </source>
</evidence>
<feature type="chain" id="PRO_5045614849" evidence="3">
    <location>
        <begin position="22"/>
        <end position="327"/>
    </location>
</feature>
<keyword evidence="2" id="KW-0998">Cell outer membrane</keyword>
<evidence type="ECO:0000313" key="5">
    <source>
        <dbReference type="EMBL" id="MFC7667900.1"/>
    </source>
</evidence>
<dbReference type="Gene3D" id="2.60.40.1120">
    <property type="entry name" value="Carboxypeptidase-like, regulatory domain"/>
    <property type="match status" value="1"/>
</dbReference>
<keyword evidence="1 3" id="KW-0732">Signal</keyword>
<keyword evidence="2" id="KW-1134">Transmembrane beta strand</keyword>
<dbReference type="SUPFAM" id="SSF49464">
    <property type="entry name" value="Carboxypeptidase regulatory domain-like"/>
    <property type="match status" value="1"/>
</dbReference>
<dbReference type="Pfam" id="PF07715">
    <property type="entry name" value="Plug"/>
    <property type="match status" value="1"/>
</dbReference>
<dbReference type="Proteomes" id="UP001596513">
    <property type="component" value="Unassembled WGS sequence"/>
</dbReference>